<keyword evidence="1" id="KW-0472">Membrane</keyword>
<sequence>MNINLLTLSFDDALEAQFRQDYLDKTIGQVRLSLALAIVFYSLFGILDAELIPDQKEIIWAIRFGFFCPVALLVLIMSFMDRFLRTIHFWIAAVEIAGGIGIISMTVIAPPPANYTYYAGLILVLFFGFTIFRLRFVLASITGWLIVILYQVAALSSDNPMIMVINNNFFLSAPILWECLPVTPEN</sequence>
<keyword evidence="1" id="KW-0812">Transmembrane</keyword>
<gene>
    <name evidence="2" type="ORF">OMM_01997</name>
</gene>
<dbReference type="AlphaFoldDB" id="A0A1V1PB15"/>
<accession>A0A1V1PB15</accession>
<dbReference type="Proteomes" id="UP000189670">
    <property type="component" value="Unassembled WGS sequence"/>
</dbReference>
<feature type="transmembrane region" description="Helical" evidence="1">
    <location>
        <begin position="115"/>
        <end position="132"/>
    </location>
</feature>
<feature type="transmembrane region" description="Helical" evidence="1">
    <location>
        <begin position="137"/>
        <end position="156"/>
    </location>
</feature>
<organism evidence="2 3">
    <name type="scientific">Candidatus Magnetoglobus multicellularis str. Araruama</name>
    <dbReference type="NCBI Taxonomy" id="890399"/>
    <lineage>
        <taxon>Bacteria</taxon>
        <taxon>Pseudomonadati</taxon>
        <taxon>Thermodesulfobacteriota</taxon>
        <taxon>Desulfobacteria</taxon>
        <taxon>Desulfobacterales</taxon>
        <taxon>Desulfobacteraceae</taxon>
        <taxon>Candidatus Magnetoglobus</taxon>
    </lineage>
</organism>
<comment type="caution">
    <text evidence="2">The sequence shown here is derived from an EMBL/GenBank/DDBJ whole genome shotgun (WGS) entry which is preliminary data.</text>
</comment>
<feature type="transmembrane region" description="Helical" evidence="1">
    <location>
        <begin position="58"/>
        <end position="77"/>
    </location>
</feature>
<feature type="transmembrane region" description="Helical" evidence="1">
    <location>
        <begin position="32"/>
        <end position="52"/>
    </location>
</feature>
<evidence type="ECO:0000256" key="1">
    <source>
        <dbReference type="SAM" id="Phobius"/>
    </source>
</evidence>
<evidence type="ECO:0008006" key="4">
    <source>
        <dbReference type="Google" id="ProtNLM"/>
    </source>
</evidence>
<dbReference type="EMBL" id="ATBP01000187">
    <property type="protein sequence ID" value="ETR72067.1"/>
    <property type="molecule type" value="Genomic_DNA"/>
</dbReference>
<reference evidence="3" key="1">
    <citation type="submission" date="2012-11" db="EMBL/GenBank/DDBJ databases">
        <authorList>
            <person name="Lucero-Rivera Y.E."/>
            <person name="Tovar-Ramirez D."/>
        </authorList>
    </citation>
    <scope>NUCLEOTIDE SEQUENCE [LARGE SCALE GENOMIC DNA]</scope>
    <source>
        <strain evidence="3">Araruama</strain>
    </source>
</reference>
<feature type="transmembrane region" description="Helical" evidence="1">
    <location>
        <begin position="89"/>
        <end position="109"/>
    </location>
</feature>
<keyword evidence="1" id="KW-1133">Transmembrane helix</keyword>
<name>A0A1V1PB15_9BACT</name>
<protein>
    <recommendedName>
        <fullName evidence="4">GGDEF domain-containing protein</fullName>
    </recommendedName>
</protein>
<evidence type="ECO:0000313" key="2">
    <source>
        <dbReference type="EMBL" id="ETR72067.1"/>
    </source>
</evidence>
<evidence type="ECO:0000313" key="3">
    <source>
        <dbReference type="Proteomes" id="UP000189670"/>
    </source>
</evidence>
<proteinExistence type="predicted"/>